<dbReference type="Gene3D" id="3.90.180.10">
    <property type="entry name" value="Medium-chain alcohol dehydrogenases, catalytic domain"/>
    <property type="match status" value="1"/>
</dbReference>
<organism evidence="4 5">
    <name type="scientific">Paenibacillus aceris</name>
    <dbReference type="NCBI Taxonomy" id="869555"/>
    <lineage>
        <taxon>Bacteria</taxon>
        <taxon>Bacillati</taxon>
        <taxon>Bacillota</taxon>
        <taxon>Bacilli</taxon>
        <taxon>Bacillales</taxon>
        <taxon>Paenibacillaceae</taxon>
        <taxon>Paenibacillus</taxon>
    </lineage>
</organism>
<evidence type="ECO:0000256" key="1">
    <source>
        <dbReference type="ARBA" id="ARBA00023002"/>
    </source>
</evidence>
<evidence type="ECO:0000313" key="4">
    <source>
        <dbReference type="EMBL" id="MBP1963191.1"/>
    </source>
</evidence>
<accession>A0ABS4HXX4</accession>
<reference evidence="4 5" key="1">
    <citation type="submission" date="2021-03" db="EMBL/GenBank/DDBJ databases">
        <title>Genomic Encyclopedia of Type Strains, Phase IV (KMG-IV): sequencing the most valuable type-strain genomes for metagenomic binning, comparative biology and taxonomic classification.</title>
        <authorList>
            <person name="Goeker M."/>
        </authorList>
    </citation>
    <scope>NUCLEOTIDE SEQUENCE [LARGE SCALE GENOMIC DNA]</scope>
    <source>
        <strain evidence="4 5">DSM 24950</strain>
    </source>
</reference>
<comment type="caution">
    <text evidence="4">The sequence shown here is derived from an EMBL/GenBank/DDBJ whole genome shotgun (WGS) entry which is preliminary data.</text>
</comment>
<sequence>MKTIVCDKPNEFIWKQKSKTLKKQGEALVQIRRIGICGTDYHAFRGEQAYFEYPRVLGHELAGVIEEVEDNEYDFKVGDQVSIIPYMYCGSCIACRNGKTNCCTDMKVLGVHIDGGMQEYMSVPLSALIKTNELSLDQSVILEPIAIGAHAVRRAEIREGETVAVLGAGPIGLGVMAIAKGRGAKVIAMDVNESRLEFCRSWANVDSTVNVMNQPYETLLQLTGGDLPTVVLDATGNVRSMTDAFRYVSHGGRLVYVGLVKSDITFSDPEFHKKELTLLSSRNATKEDFGVVMDAIQSGAVDASRFITHRSSFETMIDGFESWLRPESKVIKAIVEL</sequence>
<dbReference type="SUPFAM" id="SSF50129">
    <property type="entry name" value="GroES-like"/>
    <property type="match status" value="1"/>
</dbReference>
<keyword evidence="5" id="KW-1185">Reference proteome</keyword>
<dbReference type="InterPro" id="IPR013149">
    <property type="entry name" value="ADH-like_C"/>
</dbReference>
<proteinExistence type="predicted"/>
<dbReference type="EMBL" id="JAGGKV010000005">
    <property type="protein sequence ID" value="MBP1963191.1"/>
    <property type="molecule type" value="Genomic_DNA"/>
</dbReference>
<dbReference type="Proteomes" id="UP001519344">
    <property type="component" value="Unassembled WGS sequence"/>
</dbReference>
<feature type="domain" description="Alcohol dehydrogenase-like C-terminal" evidence="2">
    <location>
        <begin position="170"/>
        <end position="297"/>
    </location>
</feature>
<dbReference type="CDD" id="cd08261">
    <property type="entry name" value="Zn_ADH7"/>
    <property type="match status" value="1"/>
</dbReference>
<dbReference type="InterPro" id="IPR011032">
    <property type="entry name" value="GroES-like_sf"/>
</dbReference>
<dbReference type="Pfam" id="PF08240">
    <property type="entry name" value="ADH_N"/>
    <property type="match status" value="1"/>
</dbReference>
<feature type="domain" description="Alcohol dehydrogenase-like N-terminal" evidence="3">
    <location>
        <begin position="24"/>
        <end position="131"/>
    </location>
</feature>
<gene>
    <name evidence="4" type="ORF">J2Z65_002407</name>
</gene>
<dbReference type="RefSeq" id="WP_167066281.1">
    <property type="nucleotide sequence ID" value="NZ_JAAOZR010000045.1"/>
</dbReference>
<dbReference type="Gene3D" id="3.40.50.720">
    <property type="entry name" value="NAD(P)-binding Rossmann-like Domain"/>
    <property type="match status" value="1"/>
</dbReference>
<dbReference type="InterPro" id="IPR050129">
    <property type="entry name" value="Zn_alcohol_dh"/>
</dbReference>
<dbReference type="SUPFAM" id="SSF51735">
    <property type="entry name" value="NAD(P)-binding Rossmann-fold domains"/>
    <property type="match status" value="1"/>
</dbReference>
<dbReference type="PANTHER" id="PTHR43401">
    <property type="entry name" value="L-THREONINE 3-DEHYDROGENASE"/>
    <property type="match status" value="1"/>
</dbReference>
<evidence type="ECO:0000259" key="3">
    <source>
        <dbReference type="Pfam" id="PF08240"/>
    </source>
</evidence>
<evidence type="ECO:0000259" key="2">
    <source>
        <dbReference type="Pfam" id="PF00107"/>
    </source>
</evidence>
<name>A0ABS4HXX4_9BACL</name>
<dbReference type="Pfam" id="PF00107">
    <property type="entry name" value="ADH_zinc_N"/>
    <property type="match status" value="1"/>
</dbReference>
<keyword evidence="1" id="KW-0560">Oxidoreductase</keyword>
<protein>
    <submittedName>
        <fullName evidence="4">2-desacetyl-2-hydroxyethyl bacteriochlorophyllide A dehydrogenase</fullName>
    </submittedName>
</protein>
<dbReference type="PANTHER" id="PTHR43401:SF3">
    <property type="entry name" value="L-GALACTONATE-5-DEHYDROGENASE"/>
    <property type="match status" value="1"/>
</dbReference>
<evidence type="ECO:0000313" key="5">
    <source>
        <dbReference type="Proteomes" id="UP001519344"/>
    </source>
</evidence>
<dbReference type="InterPro" id="IPR036291">
    <property type="entry name" value="NAD(P)-bd_dom_sf"/>
</dbReference>
<dbReference type="InterPro" id="IPR013154">
    <property type="entry name" value="ADH-like_N"/>
</dbReference>